<dbReference type="InterPro" id="IPR011051">
    <property type="entry name" value="RmlC_Cupin_sf"/>
</dbReference>
<organism evidence="2 3">
    <name type="scientific">Algoriphagus aquimarinus</name>
    <dbReference type="NCBI Taxonomy" id="237018"/>
    <lineage>
        <taxon>Bacteria</taxon>
        <taxon>Pseudomonadati</taxon>
        <taxon>Bacteroidota</taxon>
        <taxon>Cytophagia</taxon>
        <taxon>Cytophagales</taxon>
        <taxon>Cyclobacteriaceae</taxon>
        <taxon>Algoriphagus</taxon>
    </lineage>
</organism>
<gene>
    <name evidence="2" type="ORF">ESV85_01450</name>
</gene>
<evidence type="ECO:0000313" key="2">
    <source>
        <dbReference type="EMBL" id="TXE14253.1"/>
    </source>
</evidence>
<sequence length="162" mass="18718">MKTQRRIDYLVKSLHLLPHPEGGFYRETYRSSETLNTEYGSRNLATSIYFLLTSADVSRFHRIKSDELWFFHEGSALTIHLLNDTGHQELRLGLPYENEEQLPYQLVKANTIFGSTIDSQDSYALVSCVVSPGFDFNDFELFDKETLAKKYPEAIQIISRLT</sequence>
<dbReference type="InterPro" id="IPR039935">
    <property type="entry name" value="YML079W-like"/>
</dbReference>
<dbReference type="RefSeq" id="WP_146914458.1">
    <property type="nucleotide sequence ID" value="NZ_VORW01000001.1"/>
</dbReference>
<protein>
    <submittedName>
        <fullName evidence="2">Cupin domain-containing protein</fullName>
    </submittedName>
</protein>
<dbReference type="AlphaFoldDB" id="A0A5C7B2P7"/>
<comment type="caution">
    <text evidence="2">The sequence shown here is derived from an EMBL/GenBank/DDBJ whole genome shotgun (WGS) entry which is preliminary data.</text>
</comment>
<dbReference type="CDD" id="cd06121">
    <property type="entry name" value="cupin_YML079wp"/>
    <property type="match status" value="1"/>
</dbReference>
<dbReference type="Gene3D" id="2.60.120.10">
    <property type="entry name" value="Jelly Rolls"/>
    <property type="match status" value="1"/>
</dbReference>
<dbReference type="Proteomes" id="UP000321935">
    <property type="component" value="Unassembled WGS sequence"/>
</dbReference>
<accession>A0A5C7B2P7</accession>
<evidence type="ECO:0000313" key="3">
    <source>
        <dbReference type="Proteomes" id="UP000321935"/>
    </source>
</evidence>
<dbReference type="PANTHER" id="PTHR33387:SF3">
    <property type="entry name" value="DUF985 DOMAIN-CONTAINING PROTEIN"/>
    <property type="match status" value="1"/>
</dbReference>
<evidence type="ECO:0000259" key="1">
    <source>
        <dbReference type="Pfam" id="PF06172"/>
    </source>
</evidence>
<dbReference type="PANTHER" id="PTHR33387">
    <property type="entry name" value="RMLC-LIKE JELLY ROLL FOLD PROTEIN"/>
    <property type="match status" value="1"/>
</dbReference>
<name>A0A5C7B2P7_9BACT</name>
<feature type="domain" description="DUF985" evidence="1">
    <location>
        <begin position="9"/>
        <end position="142"/>
    </location>
</feature>
<proteinExistence type="predicted"/>
<dbReference type="InterPro" id="IPR014710">
    <property type="entry name" value="RmlC-like_jellyroll"/>
</dbReference>
<dbReference type="InterPro" id="IPR009327">
    <property type="entry name" value="Cupin_DUF985"/>
</dbReference>
<dbReference type="EMBL" id="VORW01000001">
    <property type="protein sequence ID" value="TXE14253.1"/>
    <property type="molecule type" value="Genomic_DNA"/>
</dbReference>
<dbReference type="SUPFAM" id="SSF51182">
    <property type="entry name" value="RmlC-like cupins"/>
    <property type="match status" value="1"/>
</dbReference>
<dbReference type="Pfam" id="PF06172">
    <property type="entry name" value="Cupin_5"/>
    <property type="match status" value="1"/>
</dbReference>
<dbReference type="OrthoDB" id="9798288at2"/>
<reference evidence="2 3" key="1">
    <citation type="submission" date="2019-08" db="EMBL/GenBank/DDBJ databases">
        <title>Genomes sequence of Algoriphagus aquimarinus ACAM450.</title>
        <authorList>
            <person name="Bowman J.P."/>
        </authorList>
    </citation>
    <scope>NUCLEOTIDE SEQUENCE [LARGE SCALE GENOMIC DNA]</scope>
    <source>
        <strain evidence="2 3">ACAM 450</strain>
    </source>
</reference>